<protein>
    <submittedName>
        <fullName evidence="1">Uncharacterized protein</fullName>
    </submittedName>
</protein>
<reference evidence="1" key="1">
    <citation type="submission" date="2023-04" db="EMBL/GenBank/DDBJ databases">
        <title>A chromosome-level genome assembly of the parasitoid wasp Eretmocerus hayati.</title>
        <authorList>
            <person name="Zhong Y."/>
            <person name="Liu S."/>
            <person name="Liu Y."/>
        </authorList>
    </citation>
    <scope>NUCLEOTIDE SEQUENCE</scope>
    <source>
        <strain evidence="1">ZJU_SS_LIU_2023</strain>
    </source>
</reference>
<accession>A0ACC2PQX1</accession>
<evidence type="ECO:0000313" key="2">
    <source>
        <dbReference type="Proteomes" id="UP001239111"/>
    </source>
</evidence>
<keyword evidence="2" id="KW-1185">Reference proteome</keyword>
<organism evidence="1 2">
    <name type="scientific">Eretmocerus hayati</name>
    <dbReference type="NCBI Taxonomy" id="131215"/>
    <lineage>
        <taxon>Eukaryota</taxon>
        <taxon>Metazoa</taxon>
        <taxon>Ecdysozoa</taxon>
        <taxon>Arthropoda</taxon>
        <taxon>Hexapoda</taxon>
        <taxon>Insecta</taxon>
        <taxon>Pterygota</taxon>
        <taxon>Neoptera</taxon>
        <taxon>Endopterygota</taxon>
        <taxon>Hymenoptera</taxon>
        <taxon>Apocrita</taxon>
        <taxon>Proctotrupomorpha</taxon>
        <taxon>Chalcidoidea</taxon>
        <taxon>Aphelinidae</taxon>
        <taxon>Aphelininae</taxon>
        <taxon>Eretmocerus</taxon>
    </lineage>
</organism>
<dbReference type="Proteomes" id="UP001239111">
    <property type="component" value="Chromosome 1"/>
</dbReference>
<proteinExistence type="predicted"/>
<dbReference type="EMBL" id="CM056741">
    <property type="protein sequence ID" value="KAJ8685381.1"/>
    <property type="molecule type" value="Genomic_DNA"/>
</dbReference>
<sequence>MPQQFFSLFQSYWREAVRGRVVDSDDTADDTEDDAAFGANNDFGRLRHFLGQAGNHEKVGERGRVSKAEILLAILTFTLVFTLPQDALVELLKLMNIIFGVNFLPATRYLIDKMFMNREGMTYHACCPNCHRSGILTGDSLQKERKNQLSKLARTQEFDWRAERAAKQPRVSIITAQYSTVELHSLTAQNSEEQDSHLSKDDPSSTYVRPQPAPGHHRSWSADPGPETFFNTGGTKEISSTATKKSLPRSTSDWDLSGNRDSTREPSTYETVYPEDHSSQV</sequence>
<name>A0ACC2PQX1_9HYME</name>
<gene>
    <name evidence="1" type="ORF">QAD02_021174</name>
</gene>
<evidence type="ECO:0000313" key="1">
    <source>
        <dbReference type="EMBL" id="KAJ8685381.1"/>
    </source>
</evidence>
<comment type="caution">
    <text evidence="1">The sequence shown here is derived from an EMBL/GenBank/DDBJ whole genome shotgun (WGS) entry which is preliminary data.</text>
</comment>